<organism evidence="2 3">
    <name type="scientific">Letharia lupina</name>
    <dbReference type="NCBI Taxonomy" id="560253"/>
    <lineage>
        <taxon>Eukaryota</taxon>
        <taxon>Fungi</taxon>
        <taxon>Dikarya</taxon>
        <taxon>Ascomycota</taxon>
        <taxon>Pezizomycotina</taxon>
        <taxon>Lecanoromycetes</taxon>
        <taxon>OSLEUM clade</taxon>
        <taxon>Lecanoromycetidae</taxon>
        <taxon>Lecanorales</taxon>
        <taxon>Lecanorineae</taxon>
        <taxon>Parmeliaceae</taxon>
        <taxon>Letharia</taxon>
    </lineage>
</organism>
<name>A0A8H6FI94_9LECA</name>
<feature type="region of interest" description="Disordered" evidence="1">
    <location>
        <begin position="121"/>
        <end position="231"/>
    </location>
</feature>
<feature type="compositionally biased region" description="Polar residues" evidence="1">
    <location>
        <begin position="191"/>
        <end position="212"/>
    </location>
</feature>
<dbReference type="AlphaFoldDB" id="A0A8H6FI94"/>
<keyword evidence="3" id="KW-1185">Reference proteome</keyword>
<sequence length="422" mass="43214">MLISISTSPSVYIKYSTLVANYDCDTYSAPNLGTIYDEVTIGYPPDALSTGVCYHTDWRSIDYTELYYPPPDHEVVTQAACSMDYRDPRTVDSSKISAGSPIFSIPAGVSKVDPLWSTCTPAAPRRYDPPRALNKTRNPVPTPTPPSRRGVGNGGNSGSTPHYNGGNVGSGPAEGSKANGADPQDPGVSTAPDSASEGNPGSVSPQNDSNGGSEIGASLQEAPGGGLELGTVTIAPGAETTHSGHVVSVGSSLVLVDGTSFDLQSPHPGAPPGLAYTSSPPQQGVSGGVVVMGTMSLPSGTQTIFSGHTMSVGSNIFGVDGTSYRKGASGGLVFGTVTLPPGSEITQSGPVIPVGSSSAVVDGTLCTWAAPASSPTSTPASELLTTMMVTHNVLLCFLDIQAGMMLHINLLALFEDLFLIHL</sequence>
<dbReference type="Proteomes" id="UP000593566">
    <property type="component" value="Unassembled WGS sequence"/>
</dbReference>
<dbReference type="GeneID" id="59335526"/>
<evidence type="ECO:0000256" key="1">
    <source>
        <dbReference type="SAM" id="MobiDB-lite"/>
    </source>
</evidence>
<dbReference type="RefSeq" id="XP_037156654.1">
    <property type="nucleotide sequence ID" value="XM_037298019.1"/>
</dbReference>
<dbReference type="EMBL" id="JACCJB010000003">
    <property type="protein sequence ID" value="KAF6229012.1"/>
    <property type="molecule type" value="Genomic_DNA"/>
</dbReference>
<reference evidence="2 3" key="1">
    <citation type="journal article" date="2020" name="Genomics">
        <title>Complete, high-quality genomes from long-read metagenomic sequencing of two wolf lichen thalli reveals enigmatic genome architecture.</title>
        <authorList>
            <person name="McKenzie S.K."/>
            <person name="Walston R.F."/>
            <person name="Allen J.L."/>
        </authorList>
    </citation>
    <scope>NUCLEOTIDE SEQUENCE [LARGE SCALE GENOMIC DNA]</scope>
    <source>
        <strain evidence="2">WasteWater1</strain>
    </source>
</reference>
<accession>A0A8H6FI94</accession>
<protein>
    <submittedName>
        <fullName evidence="2">Uncharacterized protein</fullName>
    </submittedName>
</protein>
<comment type="caution">
    <text evidence="2">The sequence shown here is derived from an EMBL/GenBank/DDBJ whole genome shotgun (WGS) entry which is preliminary data.</text>
</comment>
<gene>
    <name evidence="2" type="ORF">HO133_007126</name>
</gene>
<evidence type="ECO:0000313" key="3">
    <source>
        <dbReference type="Proteomes" id="UP000593566"/>
    </source>
</evidence>
<proteinExistence type="predicted"/>
<evidence type="ECO:0000313" key="2">
    <source>
        <dbReference type="EMBL" id="KAF6229012.1"/>
    </source>
</evidence>